<dbReference type="KEGG" id="pbi:103059956"/>
<organism evidence="1 2">
    <name type="scientific">Python bivittatus</name>
    <name type="common">Burmese python</name>
    <name type="synonym">Python molurus bivittatus</name>
    <dbReference type="NCBI Taxonomy" id="176946"/>
    <lineage>
        <taxon>Eukaryota</taxon>
        <taxon>Metazoa</taxon>
        <taxon>Chordata</taxon>
        <taxon>Craniata</taxon>
        <taxon>Vertebrata</taxon>
        <taxon>Euteleostomi</taxon>
        <taxon>Lepidosauria</taxon>
        <taxon>Squamata</taxon>
        <taxon>Bifurcata</taxon>
        <taxon>Unidentata</taxon>
        <taxon>Episquamata</taxon>
        <taxon>Toxicofera</taxon>
        <taxon>Serpentes</taxon>
        <taxon>Henophidia</taxon>
        <taxon>Pythonidae</taxon>
        <taxon>Python</taxon>
    </lineage>
</organism>
<evidence type="ECO:0000313" key="1">
    <source>
        <dbReference type="Proteomes" id="UP000695026"/>
    </source>
</evidence>
<evidence type="ECO:0000313" key="2">
    <source>
        <dbReference type="RefSeq" id="XP_025033001.1"/>
    </source>
</evidence>
<dbReference type="RefSeq" id="XP_025033001.1">
    <property type="nucleotide sequence ID" value="XM_025177233.1"/>
</dbReference>
<proteinExistence type="predicted"/>
<keyword evidence="1" id="KW-1185">Reference proteome</keyword>
<protein>
    <submittedName>
        <fullName evidence="2">Methylsterol monooxygenase 1-like</fullName>
    </submittedName>
</protein>
<dbReference type="AlphaFoldDB" id="A0A9F5JFR5"/>
<dbReference type="OrthoDB" id="1658724at2759"/>
<accession>A0A9F5JFR5</accession>
<gene>
    <name evidence="2" type="primary">LOC103059956</name>
</gene>
<name>A0A9F5JFR5_PYTBI</name>
<reference evidence="2" key="1">
    <citation type="submission" date="2025-08" db="UniProtKB">
        <authorList>
            <consortium name="RefSeq"/>
        </authorList>
    </citation>
    <scope>IDENTIFICATION</scope>
    <source>
        <tissue evidence="2">Liver</tissue>
    </source>
</reference>
<sequence>MNLLNPHRRLIILCIVTWNGYDIPLNPLHLLPFYAGACFHDFHHMNFIGNYSSTFTWWDKLFGTDSQYRTHTEKGKKQEHTEKRRWNKSPICNSIWSIQEANGSHLTFD</sequence>
<dbReference type="GeneID" id="103059956"/>
<dbReference type="Proteomes" id="UP000695026">
    <property type="component" value="Unplaced"/>
</dbReference>